<gene>
    <name evidence="2" type="ORF">LshimejAT787_0300730</name>
</gene>
<dbReference type="AlphaFoldDB" id="A0A9P3ULM0"/>
<dbReference type="Proteomes" id="UP001063166">
    <property type="component" value="Unassembled WGS sequence"/>
</dbReference>
<accession>A0A9P3ULM0</accession>
<dbReference type="EMBL" id="BRPK01000003">
    <property type="protein sequence ID" value="GLB35785.1"/>
    <property type="molecule type" value="Genomic_DNA"/>
</dbReference>
<evidence type="ECO:0000313" key="3">
    <source>
        <dbReference type="Proteomes" id="UP001063166"/>
    </source>
</evidence>
<dbReference type="SUPFAM" id="SSF50370">
    <property type="entry name" value="Ricin B-like lectins"/>
    <property type="match status" value="1"/>
</dbReference>
<name>A0A9P3ULM0_LYOSH</name>
<dbReference type="Gene3D" id="2.80.10.50">
    <property type="match status" value="1"/>
</dbReference>
<dbReference type="OrthoDB" id="9895617at2759"/>
<organism evidence="2 3">
    <name type="scientific">Lyophyllum shimeji</name>
    <name type="common">Hon-shimeji</name>
    <name type="synonym">Tricholoma shimeji</name>
    <dbReference type="NCBI Taxonomy" id="47721"/>
    <lineage>
        <taxon>Eukaryota</taxon>
        <taxon>Fungi</taxon>
        <taxon>Dikarya</taxon>
        <taxon>Basidiomycota</taxon>
        <taxon>Agaricomycotina</taxon>
        <taxon>Agaricomycetes</taxon>
        <taxon>Agaricomycetidae</taxon>
        <taxon>Agaricales</taxon>
        <taxon>Tricholomatineae</taxon>
        <taxon>Lyophyllaceae</taxon>
        <taxon>Lyophyllum</taxon>
    </lineage>
</organism>
<feature type="region of interest" description="Disordered" evidence="1">
    <location>
        <begin position="178"/>
        <end position="197"/>
    </location>
</feature>
<proteinExistence type="predicted"/>
<evidence type="ECO:0000256" key="1">
    <source>
        <dbReference type="SAM" id="MobiDB-lite"/>
    </source>
</evidence>
<sequence length="262" mass="28868">MTGEVQTYGFPTGYFVVRNVATDRVLDVTGDSMEDGAEIILWSETETSLVETRRRPESNNQVFFIDTSGALCSRSSGHAVDIKGDKLVLRHRRPISYPFPSAYAHELPVFCYSPSGEISVHFSSDPTYPPPGQGSDAWKSRSYLLTSIPLRKPKSIIDDAAAFLSSAITAPLSFLSGRSPSPHASPEEVFAGPIDLDESEVLEEDRTEEGEVDDSPEVGRKVRMISVVDKGKSDEMLSAKARDRRRWVITSIRRVDARTGGI</sequence>
<reference evidence="2" key="1">
    <citation type="submission" date="2022-07" db="EMBL/GenBank/DDBJ databases">
        <title>The genome of Lyophyllum shimeji provides insight into the initial evolution of ectomycorrhizal fungal genome.</title>
        <authorList>
            <person name="Kobayashi Y."/>
            <person name="Shibata T."/>
            <person name="Hirakawa H."/>
            <person name="Shigenobu S."/>
            <person name="Nishiyama T."/>
            <person name="Yamada A."/>
            <person name="Hasebe M."/>
            <person name="Kawaguchi M."/>
        </authorList>
    </citation>
    <scope>NUCLEOTIDE SEQUENCE</scope>
    <source>
        <strain evidence="2">AT787</strain>
    </source>
</reference>
<dbReference type="InterPro" id="IPR035992">
    <property type="entry name" value="Ricin_B-like_lectins"/>
</dbReference>
<protein>
    <submittedName>
        <fullName evidence="2">Uncharacterized protein</fullName>
    </submittedName>
</protein>
<keyword evidence="3" id="KW-1185">Reference proteome</keyword>
<comment type="caution">
    <text evidence="2">The sequence shown here is derived from an EMBL/GenBank/DDBJ whole genome shotgun (WGS) entry which is preliminary data.</text>
</comment>
<evidence type="ECO:0000313" key="2">
    <source>
        <dbReference type="EMBL" id="GLB35785.1"/>
    </source>
</evidence>